<evidence type="ECO:0000313" key="3">
    <source>
        <dbReference type="Proteomes" id="UP000703893"/>
    </source>
</evidence>
<dbReference type="Proteomes" id="UP000703893">
    <property type="component" value="Unassembled WGS sequence"/>
</dbReference>
<proteinExistence type="predicted"/>
<evidence type="ECO:0000256" key="1">
    <source>
        <dbReference type="SAM" id="MobiDB-lite"/>
    </source>
</evidence>
<organism evidence="2 3">
    <name type="scientific">Candidatus Tanganyikabacteria bacterium</name>
    <dbReference type="NCBI Taxonomy" id="2961651"/>
    <lineage>
        <taxon>Bacteria</taxon>
        <taxon>Bacillati</taxon>
        <taxon>Candidatus Sericytochromatia</taxon>
        <taxon>Candidatus Tanganyikabacteria</taxon>
    </lineage>
</organism>
<protein>
    <submittedName>
        <fullName evidence="2">Uncharacterized protein</fullName>
    </submittedName>
</protein>
<accession>A0A937X6G9</accession>
<dbReference type="EMBL" id="VGJX01000495">
    <property type="protein sequence ID" value="MBM3275230.1"/>
    <property type="molecule type" value="Genomic_DNA"/>
</dbReference>
<reference evidence="2 3" key="1">
    <citation type="submission" date="2019-03" db="EMBL/GenBank/DDBJ databases">
        <title>Lake Tanganyika Metagenome-Assembled Genomes (MAGs).</title>
        <authorList>
            <person name="Tran P."/>
        </authorList>
    </citation>
    <scope>NUCLEOTIDE SEQUENCE [LARGE SCALE GENOMIC DNA]</scope>
    <source>
        <strain evidence="2">K_DeepCast_65m_m2_236</strain>
    </source>
</reference>
<name>A0A937X6G9_9BACT</name>
<comment type="caution">
    <text evidence="2">The sequence shown here is derived from an EMBL/GenBank/DDBJ whole genome shotgun (WGS) entry which is preliminary data.</text>
</comment>
<gene>
    <name evidence="2" type="ORF">FJZ00_08750</name>
</gene>
<dbReference type="AlphaFoldDB" id="A0A937X6G9"/>
<evidence type="ECO:0000313" key="2">
    <source>
        <dbReference type="EMBL" id="MBM3275230.1"/>
    </source>
</evidence>
<feature type="region of interest" description="Disordered" evidence="1">
    <location>
        <begin position="1"/>
        <end position="27"/>
    </location>
</feature>
<feature type="non-terminal residue" evidence="2">
    <location>
        <position position="111"/>
    </location>
</feature>
<sequence>MSNVTNTPGAVRPAAPVPQAAPPKQESRGLLSHVGDFFLGAGESIVDVGKGVLTMITHPIQTVKGIGYAVTHPAELVKAFTDPYTEAMAEGRPGKALGRGLVEIGSLFITG</sequence>